<keyword evidence="11" id="KW-0175">Coiled coil</keyword>
<dbReference type="Xenbase" id="XB-GENE-853955">
    <property type="gene designation" value="ocln"/>
</dbReference>
<dbReference type="InterPro" id="IPR008253">
    <property type="entry name" value="Marvel"/>
</dbReference>
<dbReference type="PANTHER" id="PTHR23288">
    <property type="entry name" value="OCCLUDIN AND RNA POLYMERASE II ELONGATION FACTOR ELL"/>
    <property type="match status" value="1"/>
</dbReference>
<evidence type="ECO:0000256" key="7">
    <source>
        <dbReference type="ARBA" id="ARBA00022553"/>
    </source>
</evidence>
<dbReference type="Bgee" id="ENSXETG00000018182">
    <property type="expression patterns" value="Expressed in egg cell and 15 other cell types or tissues"/>
</dbReference>
<dbReference type="InParanoid" id="A0A6I8RE91"/>
<dbReference type="InterPro" id="IPR031176">
    <property type="entry name" value="ELL/occludin"/>
</dbReference>
<comment type="subcellular location">
    <subcellularLocation>
        <location evidence="1">Cell junction</location>
        <location evidence="1">Tight junction</location>
    </subcellularLocation>
    <subcellularLocation>
        <location evidence="2">Cell membrane</location>
        <topology evidence="2">Multi-pass membrane protein</topology>
    </subcellularLocation>
</comment>
<feature type="domain" description="OCEL" evidence="19">
    <location>
        <begin position="412"/>
        <end position="533"/>
    </location>
</feature>
<dbReference type="GO" id="GO:0005923">
    <property type="term" value="C:bicellular tight junction"/>
    <property type="evidence" value="ECO:0007669"/>
    <property type="project" value="UniProtKB-SubCell"/>
</dbReference>
<feature type="compositionally biased region" description="Acidic residues" evidence="16">
    <location>
        <begin position="405"/>
        <end position="415"/>
    </location>
</feature>
<dbReference type="GO" id="GO:0005886">
    <property type="term" value="C:plasma membrane"/>
    <property type="evidence" value="ECO:0007669"/>
    <property type="project" value="UniProtKB-SubCell"/>
</dbReference>
<reference evidence="20" key="1">
    <citation type="journal article" date="2010" name="Science">
        <title>The genome of the Western clawed frog Xenopus tropicalis.</title>
        <authorList>
            <person name="Hellsten U."/>
            <person name="Harland R.M."/>
            <person name="Gilchrist M.J."/>
            <person name="Hendrix D."/>
            <person name="Jurka J."/>
            <person name="Kapitonov V."/>
            <person name="Ovcharenko I."/>
            <person name="Putnam N.H."/>
            <person name="Shu S."/>
            <person name="Taher L."/>
            <person name="Blitz I.L."/>
            <person name="Blumberg B."/>
            <person name="Dichmann D.S."/>
            <person name="Dubchak I."/>
            <person name="Amaya E."/>
            <person name="Detter J.C."/>
            <person name="Fletcher R."/>
            <person name="Gerhard D.S."/>
            <person name="Goodstein D."/>
            <person name="Graves T."/>
            <person name="Grigoriev I.V."/>
            <person name="Grimwood J."/>
            <person name="Kawashima T."/>
            <person name="Lindquist E."/>
            <person name="Lucas S.M."/>
            <person name="Mead P.E."/>
            <person name="Mitros T."/>
            <person name="Ogino H."/>
            <person name="Ohta Y."/>
            <person name="Poliakov A.V."/>
            <person name="Pollet N."/>
            <person name="Robert J."/>
            <person name="Salamov A."/>
            <person name="Sater A.K."/>
            <person name="Schmutz J."/>
            <person name="Terry A."/>
            <person name="Vize P.D."/>
            <person name="Warren W.C."/>
            <person name="Wells D."/>
            <person name="Wills A."/>
            <person name="Wilson R.K."/>
            <person name="Zimmerman L.B."/>
            <person name="Zorn A.M."/>
            <person name="Grainger R."/>
            <person name="Grammer T."/>
            <person name="Khokha M.K."/>
            <person name="Richardson P.M."/>
            <person name="Rokhsar D.S."/>
        </authorList>
    </citation>
    <scope>NUCLEOTIDE SEQUENCE [LARGE SCALE GENOMIC DNA]</scope>
    <source>
        <strain evidence="20">Nigerian</strain>
    </source>
</reference>
<evidence type="ECO:0000256" key="12">
    <source>
        <dbReference type="ARBA" id="ARBA00023136"/>
    </source>
</evidence>
<dbReference type="Pfam" id="PF01284">
    <property type="entry name" value="MARVEL"/>
    <property type="match status" value="1"/>
</dbReference>
<evidence type="ECO:0000313" key="20">
    <source>
        <dbReference type="Ensembl" id="ENSXETP00000079479"/>
    </source>
</evidence>
<keyword evidence="12 14" id="KW-0472">Membrane</keyword>
<dbReference type="PROSITE" id="PS51980">
    <property type="entry name" value="OCEL"/>
    <property type="match status" value="1"/>
</dbReference>
<dbReference type="PROSITE" id="PS51225">
    <property type="entry name" value="MARVEL"/>
    <property type="match status" value="1"/>
</dbReference>
<evidence type="ECO:0000256" key="9">
    <source>
        <dbReference type="ARBA" id="ARBA00022949"/>
    </source>
</evidence>
<protein>
    <recommendedName>
        <fullName evidence="4">Occludin</fullName>
    </recommendedName>
</protein>
<feature type="compositionally biased region" description="Low complexity" evidence="16">
    <location>
        <begin position="368"/>
        <end position="377"/>
    </location>
</feature>
<evidence type="ECO:0000256" key="13">
    <source>
        <dbReference type="ARBA" id="ARBA00023157"/>
    </source>
</evidence>
<evidence type="ECO:0000256" key="15">
    <source>
        <dbReference type="PROSITE-ProRule" id="PRU01324"/>
    </source>
</evidence>
<reference evidence="20" key="2">
    <citation type="submission" date="2020-05" db="UniProtKB">
        <authorList>
            <consortium name="Ensembl"/>
        </authorList>
    </citation>
    <scope>IDENTIFICATION</scope>
</reference>
<dbReference type="GO" id="GO:0070830">
    <property type="term" value="P:bicellular tight junction assembly"/>
    <property type="evidence" value="ECO:0007669"/>
    <property type="project" value="InterPro"/>
</dbReference>
<evidence type="ECO:0000259" key="19">
    <source>
        <dbReference type="PROSITE" id="PS51980"/>
    </source>
</evidence>
<evidence type="ECO:0000256" key="11">
    <source>
        <dbReference type="ARBA" id="ARBA00023054"/>
    </source>
</evidence>
<keyword evidence="10 17" id="KW-1133">Transmembrane helix</keyword>
<dbReference type="InterPro" id="IPR010844">
    <property type="entry name" value="Occludin_ELL"/>
</dbReference>
<evidence type="ECO:0000256" key="8">
    <source>
        <dbReference type="ARBA" id="ARBA00022692"/>
    </source>
</evidence>
<evidence type="ECO:0000256" key="3">
    <source>
        <dbReference type="ARBA" id="ARBA00009171"/>
    </source>
</evidence>
<keyword evidence="6" id="KW-1003">Cell membrane</keyword>
<evidence type="ECO:0000256" key="4">
    <source>
        <dbReference type="ARBA" id="ARBA00016772"/>
    </source>
</evidence>
<dbReference type="FunCoup" id="A0A6I8RE91">
    <property type="interactions" value="785"/>
</dbReference>
<dbReference type="Ensembl" id="ENSXETT00000068849">
    <property type="protein sequence ID" value="ENSXETP00000079479"/>
    <property type="gene ID" value="ENSXETG00000018182"/>
</dbReference>
<feature type="compositionally biased region" description="Basic residues" evidence="16">
    <location>
        <begin position="378"/>
        <end position="387"/>
    </location>
</feature>
<dbReference type="Pfam" id="PF07303">
    <property type="entry name" value="Occludin_ELL"/>
    <property type="match status" value="1"/>
</dbReference>
<keyword evidence="9" id="KW-0965">Cell junction</keyword>
<evidence type="ECO:0000256" key="6">
    <source>
        <dbReference type="ARBA" id="ARBA00022475"/>
    </source>
</evidence>
<dbReference type="Gene3D" id="6.10.140.340">
    <property type="match status" value="1"/>
</dbReference>
<dbReference type="PANTHER" id="PTHR23288:SF4">
    <property type="entry name" value="OCCLUDIN"/>
    <property type="match status" value="1"/>
</dbReference>
<dbReference type="SUPFAM" id="SSF144292">
    <property type="entry name" value="occludin/ELL-like"/>
    <property type="match status" value="1"/>
</dbReference>
<feature type="domain" description="MARVEL" evidence="18">
    <location>
        <begin position="68"/>
        <end position="277"/>
    </location>
</feature>
<feature type="region of interest" description="Disordered" evidence="16">
    <location>
        <begin position="1"/>
        <end position="34"/>
    </location>
</feature>
<keyword evidence="5" id="KW-0796">Tight junction</keyword>
<keyword evidence="7" id="KW-0597">Phosphoprotein</keyword>
<evidence type="ECO:0000256" key="17">
    <source>
        <dbReference type="SAM" id="Phobius"/>
    </source>
</evidence>
<accession>A0A6I8RE91</accession>
<sequence length="533" mass="59361">MSARPFESPPPYHPDEYKPSSYAPSRDMYGRPSNYAPSKDVYGAEMHSQPAYSYYPEDEIQHYYKWSSPPGIIKIMSLLIVVMCVGIFACVASTLPWDLDITGQSMGYGIGSGSYSGAYTGYGFGGSQMGLGFAYGGNYTDPRAAKGFILAMAAFCFIIGMVIFVMTVTRTQSSTTRKFYLIVIIGSAIFGALVFIATIVYTIGVNPVAQASGSAFYTQIVSICNQFYSPVQTGIFVNQYLYHYCVVEPQEAIAIVLGFLIVVAFAIIIFFSVKIRRRINQYGKANILWKKNVMYEDGDPQVEQWVKNVAENSAPPFSDYNEKVNGSVADYRSVNGVQAYPPQNISHPIPEEELPLKEDYGMSPHAYSSSSDTTTKKAPPKKRPAKPRRSDIDTHEAGYNTGGESADELEDDSWDSEYPPITSDQQRQQYKQEFASDLQEYKGLQAELDEISKSLSQMDKELDNHPENSEAYKVSYLVHQTFKGSIVCEGAWLVSSCALYVVIPFLSRSLNNLFFILLVVYHWSNLVCAGTHL</sequence>
<dbReference type="AlphaFoldDB" id="A0A6I8RE91"/>
<feature type="transmembrane region" description="Helical" evidence="17">
    <location>
        <begin position="252"/>
        <end position="273"/>
    </location>
</feature>
<comment type="similarity">
    <text evidence="3 15">Belongs to the ELL/occludin family.</text>
</comment>
<gene>
    <name evidence="20" type="primary">ocln</name>
</gene>
<feature type="region of interest" description="Disordered" evidence="16">
    <location>
        <begin position="359"/>
        <end position="430"/>
    </location>
</feature>
<proteinExistence type="inferred from homology"/>
<feature type="transmembrane region" description="Helical" evidence="17">
    <location>
        <begin position="179"/>
        <end position="203"/>
    </location>
</feature>
<evidence type="ECO:0000256" key="10">
    <source>
        <dbReference type="ARBA" id="ARBA00022989"/>
    </source>
</evidence>
<evidence type="ECO:0000256" key="14">
    <source>
        <dbReference type="PROSITE-ProRule" id="PRU00581"/>
    </source>
</evidence>
<organism evidence="20">
    <name type="scientific">Xenopus tropicalis</name>
    <name type="common">Western clawed frog</name>
    <name type="synonym">Silurana tropicalis</name>
    <dbReference type="NCBI Taxonomy" id="8364"/>
    <lineage>
        <taxon>Eukaryota</taxon>
        <taxon>Metazoa</taxon>
        <taxon>Chordata</taxon>
        <taxon>Craniata</taxon>
        <taxon>Vertebrata</taxon>
        <taxon>Euteleostomi</taxon>
        <taxon>Amphibia</taxon>
        <taxon>Batrachia</taxon>
        <taxon>Anura</taxon>
        <taxon>Pipoidea</taxon>
        <taxon>Pipidae</taxon>
        <taxon>Xenopodinae</taxon>
        <taxon>Xenopus</taxon>
        <taxon>Silurana</taxon>
    </lineage>
</organism>
<feature type="transmembrane region" description="Helical" evidence="17">
    <location>
        <begin position="75"/>
        <end position="97"/>
    </location>
</feature>
<keyword evidence="8 14" id="KW-0812">Transmembrane</keyword>
<dbReference type="InterPro" id="IPR002958">
    <property type="entry name" value="Occludin"/>
</dbReference>
<evidence type="ECO:0000256" key="1">
    <source>
        <dbReference type="ARBA" id="ARBA00004435"/>
    </source>
</evidence>
<evidence type="ECO:0000256" key="5">
    <source>
        <dbReference type="ARBA" id="ARBA00022427"/>
    </source>
</evidence>
<dbReference type="PRINTS" id="PR01258">
    <property type="entry name" value="OCCLUDIN"/>
</dbReference>
<evidence type="ECO:0000259" key="18">
    <source>
        <dbReference type="PROSITE" id="PS51225"/>
    </source>
</evidence>
<keyword evidence="13" id="KW-1015">Disulfide bond</keyword>
<feature type="transmembrane region" description="Helical" evidence="17">
    <location>
        <begin position="148"/>
        <end position="167"/>
    </location>
</feature>
<evidence type="ECO:0000256" key="16">
    <source>
        <dbReference type="SAM" id="MobiDB-lite"/>
    </source>
</evidence>
<name>A0A6I8RE91_XENTR</name>
<dbReference type="GeneTree" id="ENSGT00730000110989"/>
<evidence type="ECO:0000256" key="2">
    <source>
        <dbReference type="ARBA" id="ARBA00004651"/>
    </source>
</evidence>